<dbReference type="InterPro" id="IPR010466">
    <property type="entry name" value="DUF1058"/>
</dbReference>
<evidence type="ECO:0000256" key="1">
    <source>
        <dbReference type="ARBA" id="ARBA00001362"/>
    </source>
</evidence>
<keyword evidence="6" id="KW-0224">Dipeptidase</keyword>
<dbReference type="Gene3D" id="3.30.1380.10">
    <property type="match status" value="1"/>
</dbReference>
<keyword evidence="8" id="KW-0961">Cell wall biogenesis/degradation</keyword>
<sequence length="396" mass="45000">MNRKETVLKTVIALLSLLIVAGIVFLISRTLSTNDVEEEEQERQREQVVEDPVDTPPSLPIFYNDVFELPVIGAAGYTSIEEDLYGAPDPTSEIFAVLLPGTPFEIRAEYEDWWMIRTENEEGWIRHQAAFINMPDIAPSIVYDHANSYSSLFMSSYIEIPDVTGESISNMIDFNDRLNREEFIFPILYSTAQKLFQAQQLAMLNGETLVLYESFRSQENSVLVRESLVELIEENEEVGAGVTEAPWSIGWFIHSGISNHNRGAAVDISLAQVNEVSERVVGDYLFMEVTDYTEYEMHTPMHELSVDSAIFEEPISSLDRDGWRELDIHPDASEHAVRLQEYMVGGGFTPLASEWWHFNDLDILELLGPDASTGDFDISRTINSQPKWQDVQENID</sequence>
<keyword evidence="2" id="KW-0645">Protease</keyword>
<dbReference type="Proteomes" id="UP001410648">
    <property type="component" value="Unassembled WGS sequence"/>
</dbReference>
<dbReference type="PANTHER" id="PTHR43126">
    <property type="entry name" value="D-ALANYL-D-ALANINE DIPEPTIDASE"/>
    <property type="match status" value="1"/>
</dbReference>
<organism evidence="10 11">
    <name type="scientific">Alkalibacterium indicireducens</name>
    <dbReference type="NCBI Taxonomy" id="398758"/>
    <lineage>
        <taxon>Bacteria</taxon>
        <taxon>Bacillati</taxon>
        <taxon>Bacillota</taxon>
        <taxon>Bacilli</taxon>
        <taxon>Lactobacillales</taxon>
        <taxon>Carnobacteriaceae</taxon>
        <taxon>Alkalibacterium</taxon>
    </lineage>
</organism>
<dbReference type="EMBL" id="BAAADA010000215">
    <property type="protein sequence ID" value="GAA0496126.1"/>
    <property type="molecule type" value="Genomic_DNA"/>
</dbReference>
<evidence type="ECO:0008006" key="12">
    <source>
        <dbReference type="Google" id="ProtNLM"/>
    </source>
</evidence>
<dbReference type="InterPro" id="IPR009045">
    <property type="entry name" value="Zn_M74/Hedgehog-like"/>
</dbReference>
<dbReference type="PANTHER" id="PTHR43126:SF1">
    <property type="entry name" value="D-ALANYL-D-ALANINE DIPEPTIDASE"/>
    <property type="match status" value="1"/>
</dbReference>
<keyword evidence="9" id="KW-0472">Membrane</keyword>
<evidence type="ECO:0000313" key="11">
    <source>
        <dbReference type="Proteomes" id="UP001410648"/>
    </source>
</evidence>
<evidence type="ECO:0000256" key="4">
    <source>
        <dbReference type="ARBA" id="ARBA00022801"/>
    </source>
</evidence>
<keyword evidence="9" id="KW-0812">Transmembrane</keyword>
<comment type="caution">
    <text evidence="10">The sequence shown here is derived from an EMBL/GenBank/DDBJ whole genome shotgun (WGS) entry which is preliminary data.</text>
</comment>
<evidence type="ECO:0000256" key="9">
    <source>
        <dbReference type="SAM" id="Phobius"/>
    </source>
</evidence>
<evidence type="ECO:0000256" key="3">
    <source>
        <dbReference type="ARBA" id="ARBA00022723"/>
    </source>
</evidence>
<proteinExistence type="predicted"/>
<name>A0ABP3LDT7_9LACT</name>
<dbReference type="RefSeq" id="WP_346025619.1">
    <property type="nucleotide sequence ID" value="NZ_BAAADA010000215.1"/>
</dbReference>
<comment type="catalytic activity">
    <reaction evidence="1">
        <text>D-alanyl-D-alanine + H2O = 2 D-alanine</text>
        <dbReference type="Rhea" id="RHEA:20661"/>
        <dbReference type="ChEBI" id="CHEBI:15377"/>
        <dbReference type="ChEBI" id="CHEBI:57416"/>
        <dbReference type="ChEBI" id="CHEBI:57822"/>
        <dbReference type="EC" id="3.4.13.22"/>
    </reaction>
</comment>
<accession>A0ABP3LDT7</accession>
<keyword evidence="9" id="KW-1133">Transmembrane helix</keyword>
<keyword evidence="4" id="KW-0378">Hydrolase</keyword>
<protein>
    <recommendedName>
        <fullName evidence="12">D-alanyl-D-alanine dipeptidase</fullName>
    </recommendedName>
</protein>
<dbReference type="InterPro" id="IPR000755">
    <property type="entry name" value="A_A_dipeptidase"/>
</dbReference>
<keyword evidence="3" id="KW-0479">Metal-binding</keyword>
<evidence type="ECO:0000256" key="2">
    <source>
        <dbReference type="ARBA" id="ARBA00022670"/>
    </source>
</evidence>
<evidence type="ECO:0000256" key="7">
    <source>
        <dbReference type="ARBA" id="ARBA00023049"/>
    </source>
</evidence>
<evidence type="ECO:0000256" key="6">
    <source>
        <dbReference type="ARBA" id="ARBA00022997"/>
    </source>
</evidence>
<dbReference type="SUPFAM" id="SSF55166">
    <property type="entry name" value="Hedgehog/DD-peptidase"/>
    <property type="match status" value="1"/>
</dbReference>
<evidence type="ECO:0000256" key="5">
    <source>
        <dbReference type="ARBA" id="ARBA00022833"/>
    </source>
</evidence>
<evidence type="ECO:0000313" key="10">
    <source>
        <dbReference type="EMBL" id="GAA0496126.1"/>
    </source>
</evidence>
<evidence type="ECO:0000256" key="8">
    <source>
        <dbReference type="ARBA" id="ARBA00023316"/>
    </source>
</evidence>
<dbReference type="Pfam" id="PF06347">
    <property type="entry name" value="SH3_4"/>
    <property type="match status" value="1"/>
</dbReference>
<keyword evidence="5" id="KW-0862">Zinc</keyword>
<keyword evidence="11" id="KW-1185">Reference proteome</keyword>
<reference evidence="11" key="1">
    <citation type="journal article" date="2019" name="Int. J. Syst. Evol. Microbiol.">
        <title>The Global Catalogue of Microorganisms (GCM) 10K type strain sequencing project: providing services to taxonomists for standard genome sequencing and annotation.</title>
        <authorList>
            <consortium name="The Broad Institute Genomics Platform"/>
            <consortium name="The Broad Institute Genome Sequencing Center for Infectious Disease"/>
            <person name="Wu L."/>
            <person name="Ma J."/>
        </authorList>
    </citation>
    <scope>NUCLEOTIDE SEQUENCE [LARGE SCALE GENOMIC DNA]</scope>
    <source>
        <strain evidence="11">JCM 14232</strain>
    </source>
</reference>
<feature type="transmembrane region" description="Helical" evidence="9">
    <location>
        <begin position="7"/>
        <end position="27"/>
    </location>
</feature>
<keyword evidence="7" id="KW-0482">Metalloprotease</keyword>
<gene>
    <name evidence="10" type="ORF">GCM10008936_22940</name>
</gene>